<feature type="transmembrane region" description="Helical" evidence="1">
    <location>
        <begin position="60"/>
        <end position="83"/>
    </location>
</feature>
<dbReference type="Proteomes" id="UP000005824">
    <property type="component" value="Unassembled WGS sequence"/>
</dbReference>
<keyword evidence="1" id="KW-0472">Membrane</keyword>
<gene>
    <name evidence="3" type="ORF">CfE428DRAFT_6552</name>
</gene>
<keyword evidence="4" id="KW-1185">Reference proteome</keyword>
<keyword evidence="1" id="KW-0812">Transmembrane</keyword>
<dbReference type="EMBL" id="ABVL01000046">
    <property type="protein sequence ID" value="EDY15941.1"/>
    <property type="molecule type" value="Genomic_DNA"/>
</dbReference>
<dbReference type="Pfam" id="PF14317">
    <property type="entry name" value="YcxB"/>
    <property type="match status" value="1"/>
</dbReference>
<dbReference type="InterPro" id="IPR025588">
    <property type="entry name" value="YcxB-like_C"/>
</dbReference>
<name>B4DCB1_9BACT</name>
<sequence length="167" mass="19029">MASIQYTNTFADILSFSAYTYSRSPVMLALYSLLFGFACISSYTAVPASAALGIRLLTTAIMVLLFMLAFFIFFSVIVLLSLISKANKTFLTQHTITLADTGLIEETEFNRTEQRWPGIPRLVRTRRYIYAYISQYAAHVIPRRAFSDAASWESFYEELQSRVRRNA</sequence>
<proteinExistence type="predicted"/>
<dbReference type="STRING" id="497964.CfE428DRAFT_6552"/>
<evidence type="ECO:0000259" key="2">
    <source>
        <dbReference type="Pfam" id="PF14317"/>
    </source>
</evidence>
<evidence type="ECO:0000256" key="1">
    <source>
        <dbReference type="SAM" id="Phobius"/>
    </source>
</evidence>
<organism evidence="3 4">
    <name type="scientific">Chthoniobacter flavus Ellin428</name>
    <dbReference type="NCBI Taxonomy" id="497964"/>
    <lineage>
        <taxon>Bacteria</taxon>
        <taxon>Pseudomonadati</taxon>
        <taxon>Verrucomicrobiota</taxon>
        <taxon>Spartobacteria</taxon>
        <taxon>Chthoniobacterales</taxon>
        <taxon>Chthoniobacteraceae</taxon>
        <taxon>Chthoniobacter</taxon>
    </lineage>
</organism>
<accession>B4DCB1</accession>
<feature type="domain" description="YcxB-like C-terminal" evidence="2">
    <location>
        <begin position="100"/>
        <end position="157"/>
    </location>
</feature>
<reference evidence="3 4" key="1">
    <citation type="journal article" date="2011" name="J. Bacteriol.">
        <title>Genome sequence of Chthoniobacter flavus Ellin428, an aerobic heterotrophic soil bacterium.</title>
        <authorList>
            <person name="Kant R."/>
            <person name="van Passel M.W."/>
            <person name="Palva A."/>
            <person name="Lucas S."/>
            <person name="Lapidus A."/>
            <person name="Glavina Del Rio T."/>
            <person name="Dalin E."/>
            <person name="Tice H."/>
            <person name="Bruce D."/>
            <person name="Goodwin L."/>
            <person name="Pitluck S."/>
            <person name="Larimer F.W."/>
            <person name="Land M.L."/>
            <person name="Hauser L."/>
            <person name="Sangwan P."/>
            <person name="de Vos W.M."/>
            <person name="Janssen P.H."/>
            <person name="Smidt H."/>
        </authorList>
    </citation>
    <scope>NUCLEOTIDE SEQUENCE [LARGE SCALE GENOMIC DNA]</scope>
    <source>
        <strain evidence="3 4">Ellin428</strain>
    </source>
</reference>
<protein>
    <recommendedName>
        <fullName evidence="2">YcxB-like C-terminal domain-containing protein</fullName>
    </recommendedName>
</protein>
<evidence type="ECO:0000313" key="4">
    <source>
        <dbReference type="Proteomes" id="UP000005824"/>
    </source>
</evidence>
<dbReference type="RefSeq" id="WP_006983869.1">
    <property type="nucleotide sequence ID" value="NZ_ABVL01000046.1"/>
</dbReference>
<keyword evidence="1" id="KW-1133">Transmembrane helix</keyword>
<evidence type="ECO:0000313" key="3">
    <source>
        <dbReference type="EMBL" id="EDY15941.1"/>
    </source>
</evidence>
<dbReference type="AlphaFoldDB" id="B4DCB1"/>
<comment type="caution">
    <text evidence="3">The sequence shown here is derived from an EMBL/GenBank/DDBJ whole genome shotgun (WGS) entry which is preliminary data.</text>
</comment>
<feature type="transmembrane region" description="Helical" evidence="1">
    <location>
        <begin position="28"/>
        <end position="54"/>
    </location>
</feature>
<dbReference type="InParanoid" id="B4DCB1"/>